<organism evidence="7 8">
    <name type="scientific">Olea europaea subsp. europaea</name>
    <dbReference type="NCBI Taxonomy" id="158383"/>
    <lineage>
        <taxon>Eukaryota</taxon>
        <taxon>Viridiplantae</taxon>
        <taxon>Streptophyta</taxon>
        <taxon>Embryophyta</taxon>
        <taxon>Tracheophyta</taxon>
        <taxon>Spermatophyta</taxon>
        <taxon>Magnoliopsida</taxon>
        <taxon>eudicotyledons</taxon>
        <taxon>Gunneridae</taxon>
        <taxon>Pentapetalae</taxon>
        <taxon>asterids</taxon>
        <taxon>lamiids</taxon>
        <taxon>Lamiales</taxon>
        <taxon>Oleaceae</taxon>
        <taxon>Oleeae</taxon>
        <taxon>Olea</taxon>
    </lineage>
</organism>
<reference evidence="7 8" key="1">
    <citation type="submission" date="2019-12" db="EMBL/GenBank/DDBJ databases">
        <authorList>
            <person name="Alioto T."/>
            <person name="Alioto T."/>
            <person name="Gomez Garrido J."/>
        </authorList>
    </citation>
    <scope>NUCLEOTIDE SEQUENCE [LARGE SCALE GENOMIC DNA]</scope>
</reference>
<evidence type="ECO:0000256" key="2">
    <source>
        <dbReference type="ARBA" id="ARBA00022589"/>
    </source>
</evidence>
<dbReference type="Gramene" id="OE9A037793T3">
    <property type="protein sequence ID" value="OE9A037793C3"/>
    <property type="gene ID" value="OE9A037793"/>
</dbReference>
<dbReference type="EMBL" id="CACTIH010009345">
    <property type="protein sequence ID" value="CAA3030017.1"/>
    <property type="molecule type" value="Genomic_DNA"/>
</dbReference>
<dbReference type="Pfam" id="PF00232">
    <property type="entry name" value="Glyco_hydro_1"/>
    <property type="match status" value="1"/>
</dbReference>
<dbReference type="PANTHER" id="PTHR10353">
    <property type="entry name" value="GLYCOSYL HYDROLASE"/>
    <property type="match status" value="1"/>
</dbReference>
<dbReference type="GO" id="GO:0008422">
    <property type="term" value="F:beta-glucosidase activity"/>
    <property type="evidence" value="ECO:0007669"/>
    <property type="project" value="TreeGrafter"/>
</dbReference>
<dbReference type="GO" id="GO:0009821">
    <property type="term" value="P:alkaloid biosynthetic process"/>
    <property type="evidence" value="ECO:0007669"/>
    <property type="project" value="UniProtKB-ARBA"/>
</dbReference>
<dbReference type="AlphaFoldDB" id="A0A8S0VKB5"/>
<dbReference type="Gene3D" id="3.20.20.80">
    <property type="entry name" value="Glycosidases"/>
    <property type="match status" value="1"/>
</dbReference>
<accession>A0A8S0VKB5</accession>
<dbReference type="GO" id="GO:0005975">
    <property type="term" value="P:carbohydrate metabolic process"/>
    <property type="evidence" value="ECO:0007669"/>
    <property type="project" value="InterPro"/>
</dbReference>
<dbReference type="InterPro" id="IPR001360">
    <property type="entry name" value="Glyco_hydro_1"/>
</dbReference>
<keyword evidence="4" id="KW-0326">Glycosidase</keyword>
<evidence type="ECO:0000256" key="4">
    <source>
        <dbReference type="ARBA" id="ARBA00023295"/>
    </source>
</evidence>
<dbReference type="PANTHER" id="PTHR10353:SF137">
    <property type="entry name" value="MYROSINASE 3-RELATED"/>
    <property type="match status" value="1"/>
</dbReference>
<name>A0A8S0VKB5_OLEEU</name>
<dbReference type="SUPFAM" id="SSF51445">
    <property type="entry name" value="(Trans)glycosidases"/>
    <property type="match status" value="1"/>
</dbReference>
<dbReference type="PROSITE" id="PS00653">
    <property type="entry name" value="GLYCOSYL_HYDROL_F1_2"/>
    <property type="match status" value="1"/>
</dbReference>
<evidence type="ECO:0000256" key="5">
    <source>
        <dbReference type="RuleBase" id="RU003690"/>
    </source>
</evidence>
<evidence type="ECO:0000256" key="1">
    <source>
        <dbReference type="ARBA" id="ARBA00010838"/>
    </source>
</evidence>
<comment type="caution">
    <text evidence="7">The sequence shown here is derived from an EMBL/GenBank/DDBJ whole genome shotgun (WGS) entry which is preliminary data.</text>
</comment>
<dbReference type="PRINTS" id="PR00131">
    <property type="entry name" value="GLHYDRLASE1"/>
</dbReference>
<keyword evidence="3" id="KW-0378">Hydrolase</keyword>
<dbReference type="FunFam" id="3.20.20.80:FF:000022">
    <property type="entry name" value="Beta-glucosidase 11"/>
    <property type="match status" value="1"/>
</dbReference>
<protein>
    <submittedName>
        <fullName evidence="7">Beta-glucosidase-like</fullName>
    </submittedName>
</protein>
<dbReference type="OrthoDB" id="65569at2759"/>
<sequence>MDSQSSHMMISEADALTLSDHSRVDQAAGNTKAKIKRSDFPKDFVFGSATSAYQVEGAWNTGGKGLSNWDVFTMRTPVKIHGGTNACTAIDQYNKIKEDVTLIKRVGLDSYRFSIAWTRVLPGGRLSAGINQEGIDYYNKIIDFLLAEGIEPCATIFHWDVPQCLEDEYGGFLSSRIVDFCEFAEVCFWEFGDRVKKWITLNEPWSFAIQGYVTGYFPPGRGRTAIEPIKAIALHRCKPGPLTLCSKGNPGTEPYTVAHNLILSHAQAVDIYRQRYQSHQDGKIGVTNVSQWFEPLNDTKDDKEAASRGIDFMLGWFVAPIVTGDYPPTMRERVGERLPKFSPIQKNVVKGSYDFLGINYYTSIYASNSPRKPCTKPSYETDQEISLSDKRNGELIGPKGGSGWLNIVPYGIYKLLVHIKKTYNNPIIHITENGVDEVNNTEATVSQARFDETRMKYHVDHLLYVKKAMQEGVQVKSYYIWSMFDNFEWAAGYSVRFGIFYVDYVNGHLTRFPKASAIWLMNFLNKKQNTLKSQDQEKKSTDFEKPRRSGV</sequence>
<feature type="region of interest" description="Disordered" evidence="6">
    <location>
        <begin position="531"/>
        <end position="551"/>
    </location>
</feature>
<evidence type="ECO:0000313" key="8">
    <source>
        <dbReference type="Proteomes" id="UP000594638"/>
    </source>
</evidence>
<keyword evidence="8" id="KW-1185">Reference proteome</keyword>
<gene>
    <name evidence="7" type="ORF">OLEA9_A037793</name>
</gene>
<dbReference type="Proteomes" id="UP000594638">
    <property type="component" value="Unassembled WGS sequence"/>
</dbReference>
<proteinExistence type="inferred from homology"/>
<keyword evidence="2" id="KW-0017">Alkaloid metabolism</keyword>
<evidence type="ECO:0000313" key="7">
    <source>
        <dbReference type="EMBL" id="CAA3030017.1"/>
    </source>
</evidence>
<dbReference type="InterPro" id="IPR033132">
    <property type="entry name" value="GH_1_N_CS"/>
</dbReference>
<evidence type="ECO:0000256" key="6">
    <source>
        <dbReference type="SAM" id="MobiDB-lite"/>
    </source>
</evidence>
<comment type="similarity">
    <text evidence="1 5">Belongs to the glycosyl hydrolase 1 family.</text>
</comment>
<feature type="compositionally biased region" description="Basic and acidic residues" evidence="6">
    <location>
        <begin position="534"/>
        <end position="551"/>
    </location>
</feature>
<evidence type="ECO:0000256" key="3">
    <source>
        <dbReference type="ARBA" id="ARBA00022801"/>
    </source>
</evidence>
<dbReference type="InterPro" id="IPR017853">
    <property type="entry name" value="GH"/>
</dbReference>